<dbReference type="Proteomes" id="UP000284543">
    <property type="component" value="Unassembled WGS sequence"/>
</dbReference>
<evidence type="ECO:0000313" key="5">
    <source>
        <dbReference type="Proteomes" id="UP000284543"/>
    </source>
</evidence>
<dbReference type="InterPro" id="IPR046664">
    <property type="entry name" value="DUF6773"/>
</dbReference>
<keyword evidence="1" id="KW-0812">Transmembrane</keyword>
<evidence type="ECO:0000313" key="2">
    <source>
        <dbReference type="EMBL" id="RGV75560.1"/>
    </source>
</evidence>
<dbReference type="KEGG" id="cbol:CGC65_13885"/>
<sequence length="153" mass="17552">MMDERTTQVRNKIMSEMAMLMYLFVAAAFAVKVLLMGKGIRDCVVEYVILILAPLYQYVRARQLKFSLYRPGYGSQQHRVRRNLVSVAVGALVFILVFWRTSKTGTLDAKEAVPGVLTFVVVFLLTRVVIVRIEKKRADRLEQEYGDDGEEQE</sequence>
<dbReference type="Proteomes" id="UP000283975">
    <property type="component" value="Unassembled WGS sequence"/>
</dbReference>
<reference evidence="4 5" key="1">
    <citation type="submission" date="2018-08" db="EMBL/GenBank/DDBJ databases">
        <title>A genome reference for cultivated species of the human gut microbiota.</title>
        <authorList>
            <person name="Zou Y."/>
            <person name="Xue W."/>
            <person name="Luo G."/>
        </authorList>
    </citation>
    <scope>NUCLEOTIDE SEQUENCE [LARGE SCALE GENOMIC DNA]</scope>
    <source>
        <strain evidence="2 5">AF14-18</strain>
        <strain evidence="3 4">AM35-14</strain>
    </source>
</reference>
<evidence type="ECO:0000313" key="4">
    <source>
        <dbReference type="Proteomes" id="UP000283975"/>
    </source>
</evidence>
<comment type="caution">
    <text evidence="3">The sequence shown here is derived from an EMBL/GenBank/DDBJ whole genome shotgun (WGS) entry which is preliminary data.</text>
</comment>
<dbReference type="RefSeq" id="WP_002567484.1">
    <property type="nucleotide sequence ID" value="NZ_CABKUK010000001.1"/>
</dbReference>
<keyword evidence="1" id="KW-1133">Transmembrane helix</keyword>
<name>A0A414AUP1_9FIRM</name>
<proteinExistence type="predicted"/>
<dbReference type="AlphaFoldDB" id="A0A414AUP1"/>
<organism evidence="3 4">
    <name type="scientific">Enterocloster bolteae</name>
    <dbReference type="NCBI Taxonomy" id="208479"/>
    <lineage>
        <taxon>Bacteria</taxon>
        <taxon>Bacillati</taxon>
        <taxon>Bacillota</taxon>
        <taxon>Clostridia</taxon>
        <taxon>Lachnospirales</taxon>
        <taxon>Lachnospiraceae</taxon>
        <taxon>Enterocloster</taxon>
    </lineage>
</organism>
<protein>
    <submittedName>
        <fullName evidence="3">Uncharacterized protein</fullName>
    </submittedName>
</protein>
<feature type="transmembrane region" description="Helical" evidence="1">
    <location>
        <begin position="82"/>
        <end position="100"/>
    </location>
</feature>
<accession>A0A414AUP1</accession>
<dbReference type="EMBL" id="QRZM01000005">
    <property type="protein sequence ID" value="RGV75560.1"/>
    <property type="molecule type" value="Genomic_DNA"/>
</dbReference>
<evidence type="ECO:0000256" key="1">
    <source>
        <dbReference type="SAM" id="Phobius"/>
    </source>
</evidence>
<dbReference type="Pfam" id="PF20563">
    <property type="entry name" value="DUF6773"/>
    <property type="match status" value="1"/>
</dbReference>
<keyword evidence="1" id="KW-0472">Membrane</keyword>
<feature type="transmembrane region" description="Helical" evidence="1">
    <location>
        <begin position="44"/>
        <end position="61"/>
    </location>
</feature>
<evidence type="ECO:0000313" key="3">
    <source>
        <dbReference type="EMBL" id="RHC55367.1"/>
    </source>
</evidence>
<feature type="transmembrane region" description="Helical" evidence="1">
    <location>
        <begin position="112"/>
        <end position="130"/>
    </location>
</feature>
<feature type="transmembrane region" description="Helical" evidence="1">
    <location>
        <begin position="20"/>
        <end position="38"/>
    </location>
</feature>
<gene>
    <name evidence="3" type="ORF">DW839_14075</name>
    <name evidence="2" type="ORF">DWW02_14780</name>
</gene>
<dbReference type="EMBL" id="QSHZ01000014">
    <property type="protein sequence ID" value="RHC55367.1"/>
    <property type="molecule type" value="Genomic_DNA"/>
</dbReference>